<feature type="compositionally biased region" description="Acidic residues" evidence="1">
    <location>
        <begin position="151"/>
        <end position="171"/>
    </location>
</feature>
<feature type="region of interest" description="Disordered" evidence="1">
    <location>
        <begin position="140"/>
        <end position="285"/>
    </location>
</feature>
<feature type="compositionally biased region" description="Basic and acidic residues" evidence="1">
    <location>
        <begin position="140"/>
        <end position="149"/>
    </location>
</feature>
<proteinExistence type="predicted"/>
<feature type="compositionally biased region" description="Acidic residues" evidence="1">
    <location>
        <begin position="272"/>
        <end position="283"/>
    </location>
</feature>
<evidence type="ECO:0000256" key="1">
    <source>
        <dbReference type="SAM" id="MobiDB-lite"/>
    </source>
</evidence>
<feature type="compositionally biased region" description="Acidic residues" evidence="1">
    <location>
        <begin position="255"/>
        <end position="264"/>
    </location>
</feature>
<feature type="compositionally biased region" description="Basic and acidic residues" evidence="1">
    <location>
        <begin position="172"/>
        <end position="194"/>
    </location>
</feature>
<comment type="caution">
    <text evidence="2">The sequence shown here is derived from an EMBL/GenBank/DDBJ whole genome shotgun (WGS) entry which is preliminary data.</text>
</comment>
<keyword evidence="3" id="KW-1185">Reference proteome</keyword>
<accession>A0ABQ0BHR3</accession>
<feature type="compositionally biased region" description="Acidic residues" evidence="1">
    <location>
        <begin position="46"/>
        <end position="72"/>
    </location>
</feature>
<name>A0ABQ0BHR3_9FIRM</name>
<organism evidence="2 3">
    <name type="scientific">Blautia hominis</name>
    <dbReference type="NCBI Taxonomy" id="2025493"/>
    <lineage>
        <taxon>Bacteria</taxon>
        <taxon>Bacillati</taxon>
        <taxon>Bacillota</taxon>
        <taxon>Clostridia</taxon>
        <taxon>Lachnospirales</taxon>
        <taxon>Lachnospiraceae</taxon>
        <taxon>Blautia</taxon>
    </lineage>
</organism>
<evidence type="ECO:0000313" key="2">
    <source>
        <dbReference type="EMBL" id="GAA6410990.1"/>
    </source>
</evidence>
<dbReference type="EMBL" id="BAABYW010000002">
    <property type="protein sequence ID" value="GAA6410990.1"/>
    <property type="molecule type" value="Genomic_DNA"/>
</dbReference>
<gene>
    <name evidence="2" type="ORF">K040078D81_51070</name>
</gene>
<feature type="compositionally biased region" description="Basic and acidic residues" evidence="1">
    <location>
        <begin position="220"/>
        <end position="229"/>
    </location>
</feature>
<sequence>MSAVLVIGNAGMAFADAEQIDQDKSIGSAISQDLVEDSDGEWIFDDIDETQDIDEADETEDGLQEETEEEKDEVNREHHHDVFCGYREAQPEIPCDYGCTDTDGDGIIDHCSECAYRPAVEAVPCKYELEKLKAEEELKKQQELEKQQENQDSEQEKMEEESGIDAPEQGELEQKDSEFDESGESKDQNNKKEDENGEEESSENQKDVPSGMTEQGQKNDTSKKEEQTHEVSTPQTEGREDVSEDTNDDGKIAEDSLEDMGESIDEMKGMDDDPEEFEAEEETLPSNQPVYAVEIPSQVNLTEDTDGFTIQTKKLIPDEDGELVVAVEGTESRDRENFALYCGESSWEYRLEIAGNLITPEENRAVLDGWSEVQKLNILPEDNVDLCAGEYSGVLMFHVVYESRVENYEIGFN</sequence>
<evidence type="ECO:0000313" key="3">
    <source>
        <dbReference type="Proteomes" id="UP001600943"/>
    </source>
</evidence>
<dbReference type="Proteomes" id="UP001600943">
    <property type="component" value="Unassembled WGS sequence"/>
</dbReference>
<protein>
    <submittedName>
        <fullName evidence="2">Uncharacterized protein</fullName>
    </submittedName>
</protein>
<reference evidence="2 3" key="1">
    <citation type="submission" date="2024-04" db="EMBL/GenBank/DDBJ databases">
        <title>Defined microbial consortia suppress multidrug-resistant proinflammatory Enterobacteriaceae via ecological control.</title>
        <authorList>
            <person name="Furuichi M."/>
            <person name="Kawaguchi T."/>
            <person name="Pust M."/>
            <person name="Yasuma K."/>
            <person name="Plichta D."/>
            <person name="Hasegawa N."/>
            <person name="Ohya T."/>
            <person name="Bhattarai S."/>
            <person name="Sasajima S."/>
            <person name="Aoto Y."/>
            <person name="Tuganbaev T."/>
            <person name="Yaginuma M."/>
            <person name="Ueda M."/>
            <person name="Okahashi N."/>
            <person name="Amafuji K."/>
            <person name="Kiridooshi Y."/>
            <person name="Sugita K."/>
            <person name="Strazar M."/>
            <person name="Skelly A."/>
            <person name="Suda W."/>
            <person name="Hattori M."/>
            <person name="Nakamoto N."/>
            <person name="Caballero S."/>
            <person name="Norman J."/>
            <person name="Olle B."/>
            <person name="Tanoue T."/>
            <person name="Arita M."/>
            <person name="Bucci V."/>
            <person name="Atarashi K."/>
            <person name="Xavier R."/>
            <person name="Honda K."/>
        </authorList>
    </citation>
    <scope>NUCLEOTIDE SEQUENCE [LARGE SCALE GENOMIC DNA]</scope>
    <source>
        <strain evidence="3">k04-0078-D8-1</strain>
    </source>
</reference>
<feature type="region of interest" description="Disordered" evidence="1">
    <location>
        <begin position="46"/>
        <end position="77"/>
    </location>
</feature>